<gene>
    <name evidence="7" type="ordered locus">Suden_0972</name>
</gene>
<evidence type="ECO:0000313" key="8">
    <source>
        <dbReference type="Proteomes" id="UP000002714"/>
    </source>
</evidence>
<dbReference type="GO" id="GO:0005886">
    <property type="term" value="C:plasma membrane"/>
    <property type="evidence" value="ECO:0007669"/>
    <property type="project" value="TreeGrafter"/>
</dbReference>
<evidence type="ECO:0000256" key="5">
    <source>
        <dbReference type="SAM" id="Phobius"/>
    </source>
</evidence>
<dbReference type="HOGENOM" id="CLU_000445_107_16_7"/>
<keyword evidence="1" id="KW-0488">Methylation</keyword>
<dbReference type="InterPro" id="IPR024478">
    <property type="entry name" value="HlyB_4HB_MCP"/>
</dbReference>
<evidence type="ECO:0000256" key="3">
    <source>
        <dbReference type="PROSITE-ProRule" id="PRU00284"/>
    </source>
</evidence>
<reference evidence="7 8" key="1">
    <citation type="journal article" date="2008" name="Appl. Environ. Microbiol.">
        <title>Genome of the epsilonproteobacterial chemolithoautotroph Sulfurimonas denitrificans.</title>
        <authorList>
            <person name="Sievert S.M."/>
            <person name="Scott K.M."/>
            <person name="Klotz M.G."/>
            <person name="Chain P.S.G."/>
            <person name="Hauser L.J."/>
            <person name="Hemp J."/>
            <person name="Huegler M."/>
            <person name="Land M."/>
            <person name="Lapidus A."/>
            <person name="Larimer F.W."/>
            <person name="Lucas S."/>
            <person name="Malfatti S.A."/>
            <person name="Meyer F."/>
            <person name="Paulsen I.T."/>
            <person name="Ren Q."/>
            <person name="Simon J."/>
            <person name="Bailey K."/>
            <person name="Diaz E."/>
            <person name="Fitzpatrick K.A."/>
            <person name="Glover B."/>
            <person name="Gwatney N."/>
            <person name="Korajkic A."/>
            <person name="Long A."/>
            <person name="Mobberley J.M."/>
            <person name="Pantry S.N."/>
            <person name="Pazder G."/>
            <person name="Peterson S."/>
            <person name="Quintanilla J.D."/>
            <person name="Sprinkle R."/>
            <person name="Stephens J."/>
            <person name="Thomas P."/>
            <person name="Vaughn R."/>
            <person name="Weber M.J."/>
            <person name="Wooten L.L."/>
        </authorList>
    </citation>
    <scope>NUCLEOTIDE SEQUENCE [LARGE SCALE GENOMIC DNA]</scope>
    <source>
        <strain evidence="8">ATCC 33889 / DSM 1251</strain>
    </source>
</reference>
<dbReference type="RefSeq" id="WP_011372602.1">
    <property type="nucleotide sequence ID" value="NC_007575.1"/>
</dbReference>
<evidence type="ECO:0000256" key="4">
    <source>
        <dbReference type="SAM" id="MobiDB-lite"/>
    </source>
</evidence>
<evidence type="ECO:0000313" key="7">
    <source>
        <dbReference type="EMBL" id="ABB44250.1"/>
    </source>
</evidence>
<dbReference type="Pfam" id="PF12729">
    <property type="entry name" value="4HB_MCP_1"/>
    <property type="match status" value="1"/>
</dbReference>
<dbReference type="Gene3D" id="1.10.287.950">
    <property type="entry name" value="Methyl-accepting chemotaxis protein"/>
    <property type="match status" value="1"/>
</dbReference>
<dbReference type="Pfam" id="PF00015">
    <property type="entry name" value="MCPsignal"/>
    <property type="match status" value="1"/>
</dbReference>
<sequence>MKMTFTQKLSMIIAVLVIVAIAIAWSGLSGASSLNDSITNLTKVEAKKLNEMGIVARNSESCRKNEKNIILSKSVDSINSYANIIHNDRQEMDKLLIGLKDLMVKAENRSRIETLLSDLKKYDEFISEIKALSIASLGESAEALEAQRKSIELSATKGLEYGEAVSTNVNTILKNNQDNLNEIDAQTTKDYENLRNLNIGIAVGGIALALIIALFMVRQMMALISSSVTNVSEGAEQVASASNQISSSSQQLAEGAQEQAASVEEITSSLTEIKATIEQNSENAREADMLGKDANEAAKMGYEHIRELSTSMVEINDSSRKISNIIKTIDEIAFQTNLLALNAAVEAARAGEHGLGFAVVAEEVRNLAQRSATAAKDTAAIIEKSIDDVRKGNQITEQTNKAFVEILDKVKKTGDIVGEIAIASKEQATGINQLSEAMSQVDSVTQVIASNSEESAAASEEMSAQATTMKITIGDLAGIFGIATSSTHSTKSVLHHQQKPTLGSNTKQNRKAPLVVATKKPSEVLPLDDDDLREF</sequence>
<feature type="region of interest" description="Disordered" evidence="4">
    <location>
        <begin position="490"/>
        <end position="535"/>
    </location>
</feature>
<evidence type="ECO:0000259" key="6">
    <source>
        <dbReference type="PROSITE" id="PS50111"/>
    </source>
</evidence>
<dbReference type="PROSITE" id="PS50111">
    <property type="entry name" value="CHEMOTAXIS_TRANSDUC_2"/>
    <property type="match status" value="1"/>
</dbReference>
<dbReference type="CDD" id="cd11386">
    <property type="entry name" value="MCP_signal"/>
    <property type="match status" value="1"/>
</dbReference>
<accession>Q30RY1</accession>
<feature type="transmembrane region" description="Helical" evidence="5">
    <location>
        <begin position="197"/>
        <end position="217"/>
    </location>
</feature>
<organism evidence="7 8">
    <name type="scientific">Sulfurimonas denitrificans (strain ATCC 33889 / DSM 1251)</name>
    <name type="common">Thiomicrospira denitrificans (strain ATCC 33889 / DSM 1251)</name>
    <dbReference type="NCBI Taxonomy" id="326298"/>
    <lineage>
        <taxon>Bacteria</taxon>
        <taxon>Pseudomonadati</taxon>
        <taxon>Campylobacterota</taxon>
        <taxon>Epsilonproteobacteria</taxon>
        <taxon>Campylobacterales</taxon>
        <taxon>Sulfurimonadaceae</taxon>
        <taxon>Sulfurimonas</taxon>
    </lineage>
</organism>
<dbReference type="GO" id="GO:0007165">
    <property type="term" value="P:signal transduction"/>
    <property type="evidence" value="ECO:0007669"/>
    <property type="project" value="UniProtKB-KW"/>
</dbReference>
<proteinExistence type="inferred from homology"/>
<feature type="domain" description="Methyl-accepting transducer" evidence="6">
    <location>
        <begin position="234"/>
        <end position="463"/>
    </location>
</feature>
<keyword evidence="3" id="KW-0807">Transducer</keyword>
<dbReference type="Proteomes" id="UP000002714">
    <property type="component" value="Chromosome"/>
</dbReference>
<comment type="similarity">
    <text evidence="2">Belongs to the methyl-accepting chemotaxis (MCP) protein family.</text>
</comment>
<dbReference type="SUPFAM" id="SSF58104">
    <property type="entry name" value="Methyl-accepting chemotaxis protein (MCP) signaling domain"/>
    <property type="match status" value="1"/>
</dbReference>
<dbReference type="PANTHER" id="PTHR43531:SF14">
    <property type="entry name" value="METHYL-ACCEPTING CHEMOTAXIS PROTEIN I-RELATED"/>
    <property type="match status" value="1"/>
</dbReference>
<dbReference type="EMBL" id="CP000153">
    <property type="protein sequence ID" value="ABB44250.1"/>
    <property type="molecule type" value="Genomic_DNA"/>
</dbReference>
<feature type="compositionally biased region" description="Acidic residues" evidence="4">
    <location>
        <begin position="526"/>
        <end position="535"/>
    </location>
</feature>
<dbReference type="OrthoDB" id="1808874at2"/>
<keyword evidence="5" id="KW-0472">Membrane</keyword>
<dbReference type="SMART" id="SM00283">
    <property type="entry name" value="MA"/>
    <property type="match status" value="1"/>
</dbReference>
<dbReference type="InterPro" id="IPR004089">
    <property type="entry name" value="MCPsignal_dom"/>
</dbReference>
<dbReference type="eggNOG" id="COG0840">
    <property type="taxonomic scope" value="Bacteria"/>
</dbReference>
<keyword evidence="5" id="KW-0812">Transmembrane</keyword>
<evidence type="ECO:0000256" key="2">
    <source>
        <dbReference type="ARBA" id="ARBA00029447"/>
    </source>
</evidence>
<dbReference type="AlphaFoldDB" id="Q30RY1"/>
<dbReference type="KEGG" id="tdn:Suden_0972"/>
<dbReference type="GO" id="GO:0004888">
    <property type="term" value="F:transmembrane signaling receptor activity"/>
    <property type="evidence" value="ECO:0007669"/>
    <property type="project" value="TreeGrafter"/>
</dbReference>
<dbReference type="PANTHER" id="PTHR43531">
    <property type="entry name" value="PROTEIN ICFG"/>
    <property type="match status" value="1"/>
</dbReference>
<name>Q30RY1_SULDN</name>
<evidence type="ECO:0000256" key="1">
    <source>
        <dbReference type="ARBA" id="ARBA00022481"/>
    </source>
</evidence>
<dbReference type="GO" id="GO:0006935">
    <property type="term" value="P:chemotaxis"/>
    <property type="evidence" value="ECO:0007669"/>
    <property type="project" value="TreeGrafter"/>
</dbReference>
<dbReference type="InterPro" id="IPR051310">
    <property type="entry name" value="MCP_chemotaxis"/>
</dbReference>
<keyword evidence="5" id="KW-1133">Transmembrane helix</keyword>
<dbReference type="STRING" id="326298.Suden_0972"/>
<keyword evidence="8" id="KW-1185">Reference proteome</keyword>
<protein>
    <submittedName>
        <fullName evidence="7">Methyl-accepting chemotaxis sensory transducer</fullName>
    </submittedName>
</protein>